<reference evidence="2" key="2">
    <citation type="journal article" date="2017" name="Nat. Plants">
        <title>The Aegilops tauschii genome reveals multiple impacts of transposons.</title>
        <authorList>
            <person name="Zhao G."/>
            <person name="Zou C."/>
            <person name="Li K."/>
            <person name="Wang K."/>
            <person name="Li T."/>
            <person name="Gao L."/>
            <person name="Zhang X."/>
            <person name="Wang H."/>
            <person name="Yang Z."/>
            <person name="Liu X."/>
            <person name="Jiang W."/>
            <person name="Mao L."/>
            <person name="Kong X."/>
            <person name="Jiao Y."/>
            <person name="Jia J."/>
        </authorList>
    </citation>
    <scope>NUCLEOTIDE SEQUENCE [LARGE SCALE GENOMIC DNA]</scope>
    <source>
        <strain evidence="2">cv. AL8/78</strain>
    </source>
</reference>
<protein>
    <submittedName>
        <fullName evidence="1">Uncharacterized protein</fullName>
    </submittedName>
</protein>
<dbReference type="Gramene" id="AET4Gv20492100.6">
    <property type="protein sequence ID" value="AET4Gv20492100.6"/>
    <property type="gene ID" value="AET4Gv20492100"/>
</dbReference>
<organism evidence="1 2">
    <name type="scientific">Aegilops tauschii subsp. strangulata</name>
    <name type="common">Goatgrass</name>
    <dbReference type="NCBI Taxonomy" id="200361"/>
    <lineage>
        <taxon>Eukaryota</taxon>
        <taxon>Viridiplantae</taxon>
        <taxon>Streptophyta</taxon>
        <taxon>Embryophyta</taxon>
        <taxon>Tracheophyta</taxon>
        <taxon>Spermatophyta</taxon>
        <taxon>Magnoliopsida</taxon>
        <taxon>Liliopsida</taxon>
        <taxon>Poales</taxon>
        <taxon>Poaceae</taxon>
        <taxon>BOP clade</taxon>
        <taxon>Pooideae</taxon>
        <taxon>Triticodae</taxon>
        <taxon>Triticeae</taxon>
        <taxon>Triticinae</taxon>
        <taxon>Aegilops</taxon>
    </lineage>
</organism>
<reference evidence="1" key="3">
    <citation type="journal article" date="2017" name="Nature">
        <title>Genome sequence of the progenitor of the wheat D genome Aegilops tauschii.</title>
        <authorList>
            <person name="Luo M.C."/>
            <person name="Gu Y.Q."/>
            <person name="Puiu D."/>
            <person name="Wang H."/>
            <person name="Twardziok S.O."/>
            <person name="Deal K.R."/>
            <person name="Huo N."/>
            <person name="Zhu T."/>
            <person name="Wang L."/>
            <person name="Wang Y."/>
            <person name="McGuire P.E."/>
            <person name="Liu S."/>
            <person name="Long H."/>
            <person name="Ramasamy R.K."/>
            <person name="Rodriguez J.C."/>
            <person name="Van S.L."/>
            <person name="Yuan L."/>
            <person name="Wang Z."/>
            <person name="Xia Z."/>
            <person name="Xiao L."/>
            <person name="Anderson O.D."/>
            <person name="Ouyang S."/>
            <person name="Liang Y."/>
            <person name="Zimin A.V."/>
            <person name="Pertea G."/>
            <person name="Qi P."/>
            <person name="Bennetzen J.L."/>
            <person name="Dai X."/>
            <person name="Dawson M.W."/>
            <person name="Muller H.G."/>
            <person name="Kugler K."/>
            <person name="Rivarola-Duarte L."/>
            <person name="Spannagl M."/>
            <person name="Mayer K.F.X."/>
            <person name="Lu F.H."/>
            <person name="Bevan M.W."/>
            <person name="Leroy P."/>
            <person name="Li P."/>
            <person name="You F.M."/>
            <person name="Sun Q."/>
            <person name="Liu Z."/>
            <person name="Lyons E."/>
            <person name="Wicker T."/>
            <person name="Salzberg S.L."/>
            <person name="Devos K.M."/>
            <person name="Dvorak J."/>
        </authorList>
    </citation>
    <scope>NUCLEOTIDE SEQUENCE [LARGE SCALE GENOMIC DNA]</scope>
    <source>
        <strain evidence="1">cv. AL8/78</strain>
    </source>
</reference>
<proteinExistence type="predicted"/>
<dbReference type="AlphaFoldDB" id="A0A453I9D6"/>
<evidence type="ECO:0000313" key="1">
    <source>
        <dbReference type="EnsemblPlants" id="AET4Gv20492100.6"/>
    </source>
</evidence>
<reference evidence="1" key="4">
    <citation type="submission" date="2019-03" db="UniProtKB">
        <authorList>
            <consortium name="EnsemblPlants"/>
        </authorList>
    </citation>
    <scope>IDENTIFICATION</scope>
</reference>
<reference evidence="1" key="5">
    <citation type="journal article" date="2021" name="G3 (Bethesda)">
        <title>Aegilops tauschii genome assembly Aet v5.0 features greater sequence contiguity and improved annotation.</title>
        <authorList>
            <person name="Wang L."/>
            <person name="Zhu T."/>
            <person name="Rodriguez J.C."/>
            <person name="Deal K.R."/>
            <person name="Dubcovsky J."/>
            <person name="McGuire P.E."/>
            <person name="Lux T."/>
            <person name="Spannagl M."/>
            <person name="Mayer K.F.X."/>
            <person name="Baldrich P."/>
            <person name="Meyers B.C."/>
            <person name="Huo N."/>
            <person name="Gu Y.Q."/>
            <person name="Zhou H."/>
            <person name="Devos K.M."/>
            <person name="Bennetzen J.L."/>
            <person name="Unver T."/>
            <person name="Budak H."/>
            <person name="Gulick P.J."/>
            <person name="Galiba G."/>
            <person name="Kalapos B."/>
            <person name="Nelson D.R."/>
            <person name="Li P."/>
            <person name="You F.M."/>
            <person name="Luo M.C."/>
            <person name="Dvorak J."/>
        </authorList>
    </citation>
    <scope>NUCLEOTIDE SEQUENCE [LARGE SCALE GENOMIC DNA]</scope>
    <source>
        <strain evidence="1">cv. AL8/78</strain>
    </source>
</reference>
<reference evidence="2" key="1">
    <citation type="journal article" date="2014" name="Science">
        <title>Ancient hybridizations among the ancestral genomes of bread wheat.</title>
        <authorList>
            <consortium name="International Wheat Genome Sequencing Consortium,"/>
            <person name="Marcussen T."/>
            <person name="Sandve S.R."/>
            <person name="Heier L."/>
            <person name="Spannagl M."/>
            <person name="Pfeifer M."/>
            <person name="Jakobsen K.S."/>
            <person name="Wulff B.B."/>
            <person name="Steuernagel B."/>
            <person name="Mayer K.F."/>
            <person name="Olsen O.A."/>
        </authorList>
    </citation>
    <scope>NUCLEOTIDE SEQUENCE [LARGE SCALE GENOMIC DNA]</scope>
    <source>
        <strain evidence="2">cv. AL8/78</strain>
    </source>
</reference>
<accession>A0A453I9D6</accession>
<name>A0A453I9D6_AEGTS</name>
<dbReference type="Proteomes" id="UP000015105">
    <property type="component" value="Chromosome 4D"/>
</dbReference>
<dbReference type="EnsemblPlants" id="AET4Gv20492100.6">
    <property type="protein sequence ID" value="AET4Gv20492100.6"/>
    <property type="gene ID" value="AET4Gv20492100"/>
</dbReference>
<keyword evidence="2" id="KW-1185">Reference proteome</keyword>
<sequence length="104" mass="11888">MTIDAVDLFNCVPLAGWCFSRSQELAWMRGRPKIPSSFRTFRSSVKFVLPIVARIYLVSMDVSPCGESCPELCMVFFGCHYEYHRHKLPIVFPTKRFADFGSTG</sequence>
<evidence type="ECO:0000313" key="2">
    <source>
        <dbReference type="Proteomes" id="UP000015105"/>
    </source>
</evidence>